<sequence>MNDLTTQMNTGTRQNMSEFEGLMFLKQELNRFRELFESSCTFTVASFDGDFAAYAGKRIMFFKILSNKKFAESESVHAFSELMACIKYLMIQDYRGLILNERSFLESCLQIINLPEHGLSTAKMFEHDSLKTVNVDRLKQIYHETSETVHHDKGNLAATLQTMLLPSTELDKPKRLKKESELKWLIDILISVILDQYSDQISSVFFVQKPELRFVIGDVFYSRYFS</sequence>
<protein>
    <submittedName>
        <fullName evidence="1">Uncharacterized protein</fullName>
    </submittedName>
</protein>
<proteinExistence type="predicted"/>
<dbReference type="AlphaFoldDB" id="A0A0R2B9F7"/>
<evidence type="ECO:0000313" key="1">
    <source>
        <dbReference type="EMBL" id="KRM72227.1"/>
    </source>
</evidence>
<dbReference type="Proteomes" id="UP000051672">
    <property type="component" value="Unassembled WGS sequence"/>
</dbReference>
<dbReference type="EMBL" id="AYZQ01000002">
    <property type="protein sequence ID" value="KRM72227.1"/>
    <property type="molecule type" value="Genomic_DNA"/>
</dbReference>
<comment type="caution">
    <text evidence="1">The sequence shown here is derived from an EMBL/GenBank/DDBJ whole genome shotgun (WGS) entry which is preliminary data.</text>
</comment>
<organism evidence="1 2">
    <name type="scientific">Lacticaseibacillus brantae DSM 23927</name>
    <dbReference type="NCBI Taxonomy" id="1423727"/>
    <lineage>
        <taxon>Bacteria</taxon>
        <taxon>Bacillati</taxon>
        <taxon>Bacillota</taxon>
        <taxon>Bacilli</taxon>
        <taxon>Lactobacillales</taxon>
        <taxon>Lactobacillaceae</taxon>
        <taxon>Lacticaseibacillus</taxon>
    </lineage>
</organism>
<accession>A0A0R2B9F7</accession>
<dbReference type="PATRIC" id="fig|1423727.3.peg.1232"/>
<reference evidence="1 2" key="1">
    <citation type="journal article" date="2015" name="Genome Announc.">
        <title>Expanding the biotechnology potential of lactobacilli through comparative genomics of 213 strains and associated genera.</title>
        <authorList>
            <person name="Sun Z."/>
            <person name="Harris H.M."/>
            <person name="McCann A."/>
            <person name="Guo C."/>
            <person name="Argimon S."/>
            <person name="Zhang W."/>
            <person name="Yang X."/>
            <person name="Jeffery I.B."/>
            <person name="Cooney J.C."/>
            <person name="Kagawa T.F."/>
            <person name="Liu W."/>
            <person name="Song Y."/>
            <person name="Salvetti E."/>
            <person name="Wrobel A."/>
            <person name="Rasinkangas P."/>
            <person name="Parkhill J."/>
            <person name="Rea M.C."/>
            <person name="O'Sullivan O."/>
            <person name="Ritari J."/>
            <person name="Douillard F.P."/>
            <person name="Paul Ross R."/>
            <person name="Yang R."/>
            <person name="Briner A.E."/>
            <person name="Felis G.E."/>
            <person name="de Vos W.M."/>
            <person name="Barrangou R."/>
            <person name="Klaenhammer T.R."/>
            <person name="Caufield P.W."/>
            <person name="Cui Y."/>
            <person name="Zhang H."/>
            <person name="O'Toole P.W."/>
        </authorList>
    </citation>
    <scope>NUCLEOTIDE SEQUENCE [LARGE SCALE GENOMIC DNA]</scope>
    <source>
        <strain evidence="1 2">DSM 23927</strain>
    </source>
</reference>
<gene>
    <name evidence="1" type="ORF">FC34_GL001212</name>
</gene>
<name>A0A0R2B9F7_9LACO</name>
<evidence type="ECO:0000313" key="2">
    <source>
        <dbReference type="Proteomes" id="UP000051672"/>
    </source>
</evidence>
<keyword evidence="2" id="KW-1185">Reference proteome</keyword>